<proteinExistence type="predicted"/>
<dbReference type="AlphaFoldDB" id="A0A4Y2C9J0"/>
<organism evidence="2 3">
    <name type="scientific">Araneus ventricosus</name>
    <name type="common">Orbweaver spider</name>
    <name type="synonym">Epeira ventricosa</name>
    <dbReference type="NCBI Taxonomy" id="182803"/>
    <lineage>
        <taxon>Eukaryota</taxon>
        <taxon>Metazoa</taxon>
        <taxon>Ecdysozoa</taxon>
        <taxon>Arthropoda</taxon>
        <taxon>Chelicerata</taxon>
        <taxon>Arachnida</taxon>
        <taxon>Araneae</taxon>
        <taxon>Araneomorphae</taxon>
        <taxon>Entelegynae</taxon>
        <taxon>Araneoidea</taxon>
        <taxon>Araneidae</taxon>
        <taxon>Araneus</taxon>
    </lineage>
</organism>
<reference evidence="2 3" key="1">
    <citation type="journal article" date="2019" name="Sci. Rep.">
        <title>Orb-weaving spider Araneus ventricosus genome elucidates the spidroin gene catalogue.</title>
        <authorList>
            <person name="Kono N."/>
            <person name="Nakamura H."/>
            <person name="Ohtoshi R."/>
            <person name="Moran D.A.P."/>
            <person name="Shinohara A."/>
            <person name="Yoshida Y."/>
            <person name="Fujiwara M."/>
            <person name="Mori M."/>
            <person name="Tomita M."/>
            <person name="Arakawa K."/>
        </authorList>
    </citation>
    <scope>NUCLEOTIDE SEQUENCE [LARGE SCALE GENOMIC DNA]</scope>
</reference>
<evidence type="ECO:0000313" key="2">
    <source>
        <dbReference type="EMBL" id="GBM00989.1"/>
    </source>
</evidence>
<feature type="region of interest" description="Disordered" evidence="1">
    <location>
        <begin position="139"/>
        <end position="164"/>
    </location>
</feature>
<keyword evidence="3" id="KW-1185">Reference proteome</keyword>
<name>A0A4Y2C9J0_ARAVE</name>
<evidence type="ECO:0000313" key="3">
    <source>
        <dbReference type="Proteomes" id="UP000499080"/>
    </source>
</evidence>
<protein>
    <submittedName>
        <fullName evidence="2">Uncharacterized protein</fullName>
    </submittedName>
</protein>
<dbReference type="EMBL" id="BGPR01000163">
    <property type="protein sequence ID" value="GBM00989.1"/>
    <property type="molecule type" value="Genomic_DNA"/>
</dbReference>
<dbReference type="Proteomes" id="UP000499080">
    <property type="component" value="Unassembled WGS sequence"/>
</dbReference>
<comment type="caution">
    <text evidence="2">The sequence shown here is derived from an EMBL/GenBank/DDBJ whole genome shotgun (WGS) entry which is preliminary data.</text>
</comment>
<feature type="compositionally biased region" description="Low complexity" evidence="1">
    <location>
        <begin position="145"/>
        <end position="159"/>
    </location>
</feature>
<evidence type="ECO:0000256" key="1">
    <source>
        <dbReference type="SAM" id="MobiDB-lite"/>
    </source>
</evidence>
<accession>A0A4Y2C9J0</accession>
<gene>
    <name evidence="2" type="ORF">AVEN_55503_1</name>
</gene>
<sequence length="200" mass="22149">MKSAKQSTLFITTTHYKDHSIITTSDKIPNCVSLCAMLFYFRYNDRTVSSNPNTTSAFSDHSSRSNTRVFCVGPRNFEPQTHEEDNTRAGIPSPSFRTVEHVTHDARFSPCLCPPCIYVRRVCGQALQGPLDHIHGGPSMESGFEPGAPGPEAGTLPLGHRGRSRRESGLKEIDLYATKKGVPFPPDFLLRILKVLKGKC</sequence>